<name>A0A9P6CS66_9AGAR</name>
<organism evidence="2 3">
    <name type="scientific">Pholiota conissans</name>
    <dbReference type="NCBI Taxonomy" id="109636"/>
    <lineage>
        <taxon>Eukaryota</taxon>
        <taxon>Fungi</taxon>
        <taxon>Dikarya</taxon>
        <taxon>Basidiomycota</taxon>
        <taxon>Agaricomycotina</taxon>
        <taxon>Agaricomycetes</taxon>
        <taxon>Agaricomycetidae</taxon>
        <taxon>Agaricales</taxon>
        <taxon>Agaricineae</taxon>
        <taxon>Strophariaceae</taxon>
        <taxon>Pholiota</taxon>
    </lineage>
</organism>
<feature type="compositionally biased region" description="Basic and acidic residues" evidence="1">
    <location>
        <begin position="11"/>
        <end position="31"/>
    </location>
</feature>
<accession>A0A9P6CS66</accession>
<evidence type="ECO:0000313" key="3">
    <source>
        <dbReference type="Proteomes" id="UP000807469"/>
    </source>
</evidence>
<evidence type="ECO:0000256" key="1">
    <source>
        <dbReference type="SAM" id="MobiDB-lite"/>
    </source>
</evidence>
<reference evidence="2" key="1">
    <citation type="submission" date="2020-11" db="EMBL/GenBank/DDBJ databases">
        <authorList>
            <consortium name="DOE Joint Genome Institute"/>
            <person name="Ahrendt S."/>
            <person name="Riley R."/>
            <person name="Andreopoulos W."/>
            <person name="Labutti K."/>
            <person name="Pangilinan J."/>
            <person name="Ruiz-Duenas F.J."/>
            <person name="Barrasa J.M."/>
            <person name="Sanchez-Garcia M."/>
            <person name="Camarero S."/>
            <person name="Miyauchi S."/>
            <person name="Serrano A."/>
            <person name="Linde D."/>
            <person name="Babiker R."/>
            <person name="Drula E."/>
            <person name="Ayuso-Fernandez I."/>
            <person name="Pacheco R."/>
            <person name="Padilla G."/>
            <person name="Ferreira P."/>
            <person name="Barriuso J."/>
            <person name="Kellner H."/>
            <person name="Castanera R."/>
            <person name="Alfaro M."/>
            <person name="Ramirez L."/>
            <person name="Pisabarro A.G."/>
            <person name="Kuo A."/>
            <person name="Tritt A."/>
            <person name="Lipzen A."/>
            <person name="He G."/>
            <person name="Yan M."/>
            <person name="Ng V."/>
            <person name="Cullen D."/>
            <person name="Martin F."/>
            <person name="Rosso M.-N."/>
            <person name="Henrissat B."/>
            <person name="Hibbett D."/>
            <person name="Martinez A.T."/>
            <person name="Grigoriev I.V."/>
        </authorList>
    </citation>
    <scope>NUCLEOTIDE SEQUENCE</scope>
    <source>
        <strain evidence="2">CIRM-BRFM 674</strain>
    </source>
</reference>
<gene>
    <name evidence="2" type="ORF">BDN70DRAFT_902230</name>
</gene>
<dbReference type="EMBL" id="MU156094">
    <property type="protein sequence ID" value="KAF9470288.1"/>
    <property type="molecule type" value="Genomic_DNA"/>
</dbReference>
<comment type="caution">
    <text evidence="2">The sequence shown here is derived from an EMBL/GenBank/DDBJ whole genome shotgun (WGS) entry which is preliminary data.</text>
</comment>
<feature type="region of interest" description="Disordered" evidence="1">
    <location>
        <begin position="1"/>
        <end position="34"/>
    </location>
</feature>
<keyword evidence="3" id="KW-1185">Reference proteome</keyword>
<dbReference type="Proteomes" id="UP000807469">
    <property type="component" value="Unassembled WGS sequence"/>
</dbReference>
<protein>
    <submittedName>
        <fullName evidence="2">Uncharacterized protein</fullName>
    </submittedName>
</protein>
<evidence type="ECO:0000313" key="2">
    <source>
        <dbReference type="EMBL" id="KAF9470288.1"/>
    </source>
</evidence>
<dbReference type="AlphaFoldDB" id="A0A9P6CS66"/>
<proteinExistence type="predicted"/>
<sequence length="161" mass="18606">MLTHDNGTEEENTKGRPKKWESRQPAPHRDVATSQHNMLREGLLSLVTAQSHPTVYMHNGTASTAVPAMRRHHSVDILFPFPLPWLFDDTSGSIHRLQQLHKYLATYWSYEYTRVAGVWDCERKHIWTDRCVMSSVGIGKYRMVYPNVTPAIKRTPVKPRP</sequence>